<proteinExistence type="predicted"/>
<evidence type="ECO:0000256" key="1">
    <source>
        <dbReference type="SAM" id="MobiDB-lite"/>
    </source>
</evidence>
<feature type="region of interest" description="Disordered" evidence="1">
    <location>
        <begin position="1"/>
        <end position="74"/>
    </location>
</feature>
<dbReference type="Proteomes" id="UP000765509">
    <property type="component" value="Unassembled WGS sequence"/>
</dbReference>
<dbReference type="EMBL" id="AVOT02100041">
    <property type="protein sequence ID" value="MBW0577165.1"/>
    <property type="molecule type" value="Genomic_DNA"/>
</dbReference>
<evidence type="ECO:0000313" key="2">
    <source>
        <dbReference type="EMBL" id="MBW0577165.1"/>
    </source>
</evidence>
<organism evidence="2 3">
    <name type="scientific">Austropuccinia psidii MF-1</name>
    <dbReference type="NCBI Taxonomy" id="1389203"/>
    <lineage>
        <taxon>Eukaryota</taxon>
        <taxon>Fungi</taxon>
        <taxon>Dikarya</taxon>
        <taxon>Basidiomycota</taxon>
        <taxon>Pucciniomycotina</taxon>
        <taxon>Pucciniomycetes</taxon>
        <taxon>Pucciniales</taxon>
        <taxon>Sphaerophragmiaceae</taxon>
        <taxon>Austropuccinia</taxon>
    </lineage>
</organism>
<dbReference type="AlphaFoldDB" id="A0A9Q3KDC1"/>
<comment type="caution">
    <text evidence="2">The sequence shown here is derived from an EMBL/GenBank/DDBJ whole genome shotgun (WGS) entry which is preliminary data.</text>
</comment>
<keyword evidence="3" id="KW-1185">Reference proteome</keyword>
<evidence type="ECO:0000313" key="3">
    <source>
        <dbReference type="Proteomes" id="UP000765509"/>
    </source>
</evidence>
<reference evidence="2" key="1">
    <citation type="submission" date="2021-03" db="EMBL/GenBank/DDBJ databases">
        <title>Draft genome sequence of rust myrtle Austropuccinia psidii MF-1, a brazilian biotype.</title>
        <authorList>
            <person name="Quecine M.C."/>
            <person name="Pachon D.M.R."/>
            <person name="Bonatelli M.L."/>
            <person name="Correr F.H."/>
            <person name="Franceschini L.M."/>
            <person name="Leite T.F."/>
            <person name="Margarido G.R.A."/>
            <person name="Almeida C.A."/>
            <person name="Ferrarezi J.A."/>
            <person name="Labate C.A."/>
        </authorList>
    </citation>
    <scope>NUCLEOTIDE SEQUENCE</scope>
    <source>
        <strain evidence="2">MF-1</strain>
    </source>
</reference>
<sequence length="575" mass="66163">MKTVHTRTDGNYSVQPDGSGQGRGKTKSRSPNSSSRKTHLEDARAAPHSPRSVPTNSDVNSEPELIEGNILSAEPLSSSSHINISVSIQKLDQRRKGRGVGNMPKPLEGVYELLLTHQEISVLEEDHRALKRLEPISLQRQGQKDKELVEEPKSFIHIPEGIGNDSSLGRRSSNVYHLQTSSRSIEREAQRTSEEEERSQEPSRQGKRKSQLAQTLPTRVQDPQIGAFSHGQCLQYGQKSYGTHSQRAGKDEHDFSMKIIDAIHFFKSSIDVELGKFDAKLNKIILDLRELKRNYKKYTEWYQLTNVRLDSITNTCDRIESKCQVQNDEMQSISILKINDQLGILKDHVLEIKKNTNQFATHLEKSDSERHNLKNEIIANVEQIHKKYEPHMPSHSTPFTEEKLSVKGSLTPFLGESFICAKDIPKLEEWPKFPGEGEYNHIEFIRTIDMLQEYFHIPVKIIVGKLHSLFARTAKRWYYKMRLDLAKHDFSWWKSEIITKWAKISWRFKMENTFESAIFNSEKDILLTWSLKQKERLSALHPDISDSMINMKILRKCGGELEHAIKCRCVEPCSK</sequence>
<feature type="compositionally biased region" description="Basic and acidic residues" evidence="1">
    <location>
        <begin position="184"/>
        <end position="193"/>
    </location>
</feature>
<feature type="region of interest" description="Disordered" evidence="1">
    <location>
        <begin position="157"/>
        <end position="217"/>
    </location>
</feature>
<accession>A0A9Q3KDC1</accession>
<feature type="compositionally biased region" description="Polar residues" evidence="1">
    <location>
        <begin position="9"/>
        <end position="18"/>
    </location>
</feature>
<gene>
    <name evidence="2" type="ORF">O181_116880</name>
</gene>
<feature type="compositionally biased region" description="Polar residues" evidence="1">
    <location>
        <begin position="164"/>
        <end position="183"/>
    </location>
</feature>
<name>A0A9Q3KDC1_9BASI</name>
<protein>
    <submittedName>
        <fullName evidence="2">Uncharacterized protein</fullName>
    </submittedName>
</protein>